<keyword evidence="1" id="KW-0472">Membrane</keyword>
<keyword evidence="1" id="KW-1133">Transmembrane helix</keyword>
<dbReference type="RefSeq" id="WP_116069010.1">
    <property type="nucleotide sequence ID" value="NZ_BONB01000017.1"/>
</dbReference>
<feature type="transmembrane region" description="Helical" evidence="1">
    <location>
        <begin position="312"/>
        <end position="336"/>
    </location>
</feature>
<evidence type="ECO:0000313" key="3">
    <source>
        <dbReference type="Proteomes" id="UP000256913"/>
    </source>
</evidence>
<organism evidence="2 3">
    <name type="scientific">Asanoa ferruginea</name>
    <dbReference type="NCBI Taxonomy" id="53367"/>
    <lineage>
        <taxon>Bacteria</taxon>
        <taxon>Bacillati</taxon>
        <taxon>Actinomycetota</taxon>
        <taxon>Actinomycetes</taxon>
        <taxon>Micromonosporales</taxon>
        <taxon>Micromonosporaceae</taxon>
        <taxon>Asanoa</taxon>
    </lineage>
</organism>
<proteinExistence type="predicted"/>
<dbReference type="EMBL" id="QUMQ01000001">
    <property type="protein sequence ID" value="REF97584.1"/>
    <property type="molecule type" value="Genomic_DNA"/>
</dbReference>
<keyword evidence="1" id="KW-0812">Transmembrane</keyword>
<keyword evidence="3" id="KW-1185">Reference proteome</keyword>
<gene>
    <name evidence="2" type="ORF">DFJ67_3588</name>
</gene>
<dbReference type="AlphaFoldDB" id="A0A3D9ZLW6"/>
<dbReference type="OrthoDB" id="3355734at2"/>
<accession>A0A3D9ZLW6</accession>
<comment type="caution">
    <text evidence="2">The sequence shown here is derived from an EMBL/GenBank/DDBJ whole genome shotgun (WGS) entry which is preliminary data.</text>
</comment>
<name>A0A3D9ZLW6_9ACTN</name>
<dbReference type="Proteomes" id="UP000256913">
    <property type="component" value="Unassembled WGS sequence"/>
</dbReference>
<sequence length="359" mass="37193">MDDVEIGRFVRSATAVHRAGRDFRDALAAGEGHDDAAERLARSIESGLADLRRTETGYFEAEAREAAPEDPETLLAVVAGQLRLGEVALAAGGAQAEVLDTALADLRRTTLTLEQPEQARAFAADRIVSHDLAEAVATLRARLASTLDAIATGTADVVAGPLKSLAGKAPAQVKEAWEKVSKQLFLDNIGGRLVRLGLRALSAALGALHRLIDASWLETARDRLVALADRAGETGAGAALLGGMIGSERARVEADGLLAADGLNLSRLDGGTEALGALADRFDGVISKLAIAQAAVGGIFVVQGHLGLAVPWLPLALLGAELLIGAVAVVLAIDYIDTTVNVGRVRGARLILLDAARTA</sequence>
<reference evidence="2 3" key="1">
    <citation type="submission" date="2018-08" db="EMBL/GenBank/DDBJ databases">
        <title>Sequencing the genomes of 1000 actinobacteria strains.</title>
        <authorList>
            <person name="Klenk H.-P."/>
        </authorList>
    </citation>
    <scope>NUCLEOTIDE SEQUENCE [LARGE SCALE GENOMIC DNA]</scope>
    <source>
        <strain evidence="2 3">DSM 44099</strain>
    </source>
</reference>
<evidence type="ECO:0000256" key="1">
    <source>
        <dbReference type="SAM" id="Phobius"/>
    </source>
</evidence>
<evidence type="ECO:0000313" key="2">
    <source>
        <dbReference type="EMBL" id="REF97584.1"/>
    </source>
</evidence>
<protein>
    <submittedName>
        <fullName evidence="2">Uncharacterized protein</fullName>
    </submittedName>
</protein>